<organism evidence="8 9">
    <name type="scientific">Candidatus Nomurabacteria bacterium GW2011_GWA1_46_11</name>
    <dbReference type="NCBI Taxonomy" id="1618732"/>
    <lineage>
        <taxon>Bacteria</taxon>
        <taxon>Candidatus Nomuraibacteriota</taxon>
    </lineage>
</organism>
<evidence type="ECO:0000256" key="1">
    <source>
        <dbReference type="ARBA" id="ARBA00004651"/>
    </source>
</evidence>
<evidence type="ECO:0000313" key="8">
    <source>
        <dbReference type="EMBL" id="KKU21546.1"/>
    </source>
</evidence>
<gene>
    <name evidence="8" type="ORF">UX31_C0016G0023</name>
</gene>
<evidence type="ECO:0000256" key="6">
    <source>
        <dbReference type="SAM" id="Phobius"/>
    </source>
</evidence>
<feature type="transmembrane region" description="Helical" evidence="6">
    <location>
        <begin position="249"/>
        <end position="266"/>
    </location>
</feature>
<protein>
    <submittedName>
        <fullName evidence="8">ComEC/Rec2-related protein</fullName>
    </submittedName>
</protein>
<evidence type="ECO:0000256" key="5">
    <source>
        <dbReference type="ARBA" id="ARBA00023136"/>
    </source>
</evidence>
<sequence length="440" mass="49074">MRDFFLFVIAVVLVSLRLFLQLSPNPSYAPGTAIKLTTTLSQEPRLTERQQYLTINNFVISLPRYPEYHQGDRIEVVGTISKKVYPEKFAHEFFRETPSNLSLPSVVPLGTVSVRLLPASPNFFFLAGQLRRRAESIYQATLPEPAAGLISGIVWGGRQSLNSVLVESLRRTGTLHIVAASGMNVTMAAGFLMYFLLLFISRRWAVWVGILVILVYVLAAGLSASVVRAGIMASLLFISQFFGRQYQSFRIFVMTIAMMLFVKPLWLFDIGWQLSVAATAGLLFLHPRLTSLSRLSPSPQSRNRGNPSSPGNLCQSVLRRLWSLIAADFYISLAALLATGPIILVNFGNLSLLAPLINALVLWLIGPLMVIGFLMALGGPFATVLSWLAYLLLSLFVTLIQFFGRLDVAIFEGWRVHWFFGLLYYLGLIYLLFRPANKTN</sequence>
<proteinExistence type="predicted"/>
<feature type="transmembrane region" description="Helical" evidence="6">
    <location>
        <begin position="177"/>
        <end position="200"/>
    </location>
</feature>
<name>A0A0G1NM67_9BACT</name>
<dbReference type="Pfam" id="PF03772">
    <property type="entry name" value="Competence"/>
    <property type="match status" value="1"/>
</dbReference>
<feature type="transmembrane region" description="Helical" evidence="6">
    <location>
        <begin position="384"/>
        <end position="404"/>
    </location>
</feature>
<accession>A0A0G1NM67</accession>
<feature type="transmembrane region" description="Helical" evidence="6">
    <location>
        <begin position="356"/>
        <end position="377"/>
    </location>
</feature>
<dbReference type="Proteomes" id="UP000034107">
    <property type="component" value="Unassembled WGS sequence"/>
</dbReference>
<dbReference type="EMBL" id="LCLS01000016">
    <property type="protein sequence ID" value="KKU21546.1"/>
    <property type="molecule type" value="Genomic_DNA"/>
</dbReference>
<dbReference type="AlphaFoldDB" id="A0A0G1NM67"/>
<keyword evidence="5 6" id="KW-0472">Membrane</keyword>
<evidence type="ECO:0000259" key="7">
    <source>
        <dbReference type="Pfam" id="PF03772"/>
    </source>
</evidence>
<feature type="transmembrane region" description="Helical" evidence="6">
    <location>
        <begin position="416"/>
        <end position="433"/>
    </location>
</feature>
<keyword evidence="2" id="KW-1003">Cell membrane</keyword>
<evidence type="ECO:0000256" key="2">
    <source>
        <dbReference type="ARBA" id="ARBA00022475"/>
    </source>
</evidence>
<dbReference type="PANTHER" id="PTHR30619">
    <property type="entry name" value="DNA INTERNALIZATION/COMPETENCE PROTEIN COMEC/REC2"/>
    <property type="match status" value="1"/>
</dbReference>
<dbReference type="InterPro" id="IPR004477">
    <property type="entry name" value="ComEC_N"/>
</dbReference>
<evidence type="ECO:0000256" key="4">
    <source>
        <dbReference type="ARBA" id="ARBA00022989"/>
    </source>
</evidence>
<comment type="subcellular location">
    <subcellularLocation>
        <location evidence="1">Cell membrane</location>
        <topology evidence="1">Multi-pass membrane protein</topology>
    </subcellularLocation>
</comment>
<dbReference type="PANTHER" id="PTHR30619:SF1">
    <property type="entry name" value="RECOMBINATION PROTEIN 2"/>
    <property type="match status" value="1"/>
</dbReference>
<feature type="transmembrane region" description="Helical" evidence="6">
    <location>
        <begin position="206"/>
        <end position="237"/>
    </location>
</feature>
<feature type="transmembrane region" description="Helical" evidence="6">
    <location>
        <begin position="321"/>
        <end position="344"/>
    </location>
</feature>
<dbReference type="NCBIfam" id="TIGR00360">
    <property type="entry name" value="ComEC_N-term"/>
    <property type="match status" value="1"/>
</dbReference>
<evidence type="ECO:0000313" key="9">
    <source>
        <dbReference type="Proteomes" id="UP000034107"/>
    </source>
</evidence>
<dbReference type="GO" id="GO:0005886">
    <property type="term" value="C:plasma membrane"/>
    <property type="evidence" value="ECO:0007669"/>
    <property type="project" value="UniProtKB-SubCell"/>
</dbReference>
<reference evidence="8 9" key="1">
    <citation type="journal article" date="2015" name="Nature">
        <title>rRNA introns, odd ribosomes, and small enigmatic genomes across a large radiation of phyla.</title>
        <authorList>
            <person name="Brown C.T."/>
            <person name="Hug L.A."/>
            <person name="Thomas B.C."/>
            <person name="Sharon I."/>
            <person name="Castelle C.J."/>
            <person name="Singh A."/>
            <person name="Wilkins M.J."/>
            <person name="Williams K.H."/>
            <person name="Banfield J.F."/>
        </authorList>
    </citation>
    <scope>NUCLEOTIDE SEQUENCE [LARGE SCALE GENOMIC DNA]</scope>
</reference>
<dbReference type="InterPro" id="IPR052159">
    <property type="entry name" value="Competence_DNA_uptake"/>
</dbReference>
<feature type="domain" description="ComEC/Rec2-related protein" evidence="7">
    <location>
        <begin position="154"/>
        <end position="435"/>
    </location>
</feature>
<evidence type="ECO:0000256" key="3">
    <source>
        <dbReference type="ARBA" id="ARBA00022692"/>
    </source>
</evidence>
<keyword evidence="4 6" id="KW-1133">Transmembrane helix</keyword>
<keyword evidence="3 6" id="KW-0812">Transmembrane</keyword>
<comment type="caution">
    <text evidence="8">The sequence shown here is derived from an EMBL/GenBank/DDBJ whole genome shotgun (WGS) entry which is preliminary data.</text>
</comment>